<feature type="domain" description="HAMP" evidence="8">
    <location>
        <begin position="223"/>
        <end position="275"/>
    </location>
</feature>
<gene>
    <name evidence="9" type="ORF">K8U61_19205</name>
</gene>
<feature type="domain" description="Methyl-accepting transducer" evidence="7">
    <location>
        <begin position="280"/>
        <end position="523"/>
    </location>
</feature>
<evidence type="ECO:0000256" key="2">
    <source>
        <dbReference type="ARBA" id="ARBA00022989"/>
    </source>
</evidence>
<evidence type="ECO:0000256" key="4">
    <source>
        <dbReference type="ARBA" id="ARBA00029447"/>
    </source>
</evidence>
<organism evidence="9 10">
    <name type="scientific">Nocardioides mangrovi</name>
    <dbReference type="NCBI Taxonomy" id="2874580"/>
    <lineage>
        <taxon>Bacteria</taxon>
        <taxon>Bacillati</taxon>
        <taxon>Actinomycetota</taxon>
        <taxon>Actinomycetes</taxon>
        <taxon>Propionibacteriales</taxon>
        <taxon>Nocardioidaceae</taxon>
        <taxon>Nocardioides</taxon>
    </lineage>
</organism>
<dbReference type="PROSITE" id="PS50111">
    <property type="entry name" value="CHEMOTAXIS_TRANSDUC_2"/>
    <property type="match status" value="1"/>
</dbReference>
<proteinExistence type="inferred from homology"/>
<evidence type="ECO:0000256" key="3">
    <source>
        <dbReference type="ARBA" id="ARBA00023224"/>
    </source>
</evidence>
<keyword evidence="2 6" id="KW-1133">Transmembrane helix</keyword>
<evidence type="ECO:0000259" key="7">
    <source>
        <dbReference type="PROSITE" id="PS50111"/>
    </source>
</evidence>
<dbReference type="CDD" id="cd06225">
    <property type="entry name" value="HAMP"/>
    <property type="match status" value="1"/>
</dbReference>
<dbReference type="Gene3D" id="1.10.287.950">
    <property type="entry name" value="Methyl-accepting chemotaxis protein"/>
    <property type="match status" value="1"/>
</dbReference>
<evidence type="ECO:0000259" key="8">
    <source>
        <dbReference type="PROSITE" id="PS50885"/>
    </source>
</evidence>
<comment type="caution">
    <text evidence="9">The sequence shown here is derived from an EMBL/GenBank/DDBJ whole genome shotgun (WGS) entry which is preliminary data.</text>
</comment>
<feature type="transmembrane region" description="Helical" evidence="6">
    <location>
        <begin position="202"/>
        <end position="226"/>
    </location>
</feature>
<evidence type="ECO:0000256" key="1">
    <source>
        <dbReference type="ARBA" id="ARBA00022692"/>
    </source>
</evidence>
<evidence type="ECO:0000256" key="6">
    <source>
        <dbReference type="SAM" id="Phobius"/>
    </source>
</evidence>
<keyword evidence="10" id="KW-1185">Reference proteome</keyword>
<evidence type="ECO:0000313" key="9">
    <source>
        <dbReference type="EMBL" id="MBZ5740311.1"/>
    </source>
</evidence>
<accession>A0ABS7UH39</accession>
<dbReference type="PANTHER" id="PTHR32089">
    <property type="entry name" value="METHYL-ACCEPTING CHEMOTAXIS PROTEIN MCPB"/>
    <property type="match status" value="1"/>
</dbReference>
<dbReference type="SMART" id="SM00283">
    <property type="entry name" value="MA"/>
    <property type="match status" value="1"/>
</dbReference>
<keyword evidence="3 5" id="KW-0807">Transducer</keyword>
<protein>
    <submittedName>
        <fullName evidence="9">Methyl-accepting chemotaxis protein</fullName>
    </submittedName>
</protein>
<dbReference type="PANTHER" id="PTHR32089:SF112">
    <property type="entry name" value="LYSOZYME-LIKE PROTEIN-RELATED"/>
    <property type="match status" value="1"/>
</dbReference>
<dbReference type="InterPro" id="IPR003660">
    <property type="entry name" value="HAMP_dom"/>
</dbReference>
<dbReference type="Proteomes" id="UP000780875">
    <property type="component" value="Unassembled WGS sequence"/>
</dbReference>
<sequence length="539" mass="55721">MSRRTAAFGLRTQILAVGLAGILGALVVGGIGIKNAADAGSAAEDLRALDALSMDVKDVAFYNADISGWQVAYALDARRLSPAKAVDPNEVNRGGFLADAEKLKSLLASFPVNAMTAGERTMFAQIADQWDQFFAMDDKIQAAYQLGTGAGILKAENLINNDSYAVYYKIVEDTDTLVKTITDRTAAEADAAVGDSHSARTLMIIALLLAIATVAAIALLLAGRILRGIEAIRRALQAFAHGDLTVEAGVTSRDELGRMAEDYELARSSVAGIVGTVAESADAVAAASEELSASSHQIAAGAEETSVQAGVVSGAADEVSRNVQTVAAGSEEMSASIREIAQSANDAARVASEAVSMVETTNEQVGKLGTSSEEIGAVVKTITSIAEQTNLLALNATIEAARAGEAGKGFAVVANEVKELAGETARATEDIARRVEAIQNDTTGAVAAIGQIATIITSINDYQLTIASAVEEQTATTNEMSRNVADASTGSGEIATNITSVATAADSTTQAVNQTRSAIDELARMSQQLRAEVGKFVTA</sequence>
<name>A0ABS7UH39_9ACTN</name>
<feature type="transmembrane region" description="Helical" evidence="6">
    <location>
        <begin position="12"/>
        <end position="33"/>
    </location>
</feature>
<comment type="similarity">
    <text evidence="4">Belongs to the methyl-accepting chemotaxis (MCP) protein family.</text>
</comment>
<dbReference type="SUPFAM" id="SSF58104">
    <property type="entry name" value="Methyl-accepting chemotaxis protein (MCP) signaling domain"/>
    <property type="match status" value="1"/>
</dbReference>
<evidence type="ECO:0000313" key="10">
    <source>
        <dbReference type="Proteomes" id="UP000780875"/>
    </source>
</evidence>
<reference evidence="9 10" key="1">
    <citation type="submission" date="2021-09" db="EMBL/GenBank/DDBJ databases">
        <title>Whole genome sequence of Nocardioides sp. GBK3QG-3.</title>
        <authorList>
            <person name="Tuo L."/>
        </authorList>
    </citation>
    <scope>NUCLEOTIDE SEQUENCE [LARGE SCALE GENOMIC DNA]</scope>
    <source>
        <strain evidence="9 10">GBK3QG-3</strain>
    </source>
</reference>
<dbReference type="SMART" id="SM00304">
    <property type="entry name" value="HAMP"/>
    <property type="match status" value="1"/>
</dbReference>
<keyword evidence="6" id="KW-0472">Membrane</keyword>
<evidence type="ECO:0000256" key="5">
    <source>
        <dbReference type="PROSITE-ProRule" id="PRU00284"/>
    </source>
</evidence>
<dbReference type="PROSITE" id="PS50885">
    <property type="entry name" value="HAMP"/>
    <property type="match status" value="1"/>
</dbReference>
<dbReference type="RefSeq" id="WP_224124672.1">
    <property type="nucleotide sequence ID" value="NZ_JAIQZJ010000013.1"/>
</dbReference>
<dbReference type="Pfam" id="PF00672">
    <property type="entry name" value="HAMP"/>
    <property type="match status" value="1"/>
</dbReference>
<dbReference type="InterPro" id="IPR004089">
    <property type="entry name" value="MCPsignal_dom"/>
</dbReference>
<dbReference type="EMBL" id="JAIQZJ010000013">
    <property type="protein sequence ID" value="MBZ5740311.1"/>
    <property type="molecule type" value="Genomic_DNA"/>
</dbReference>
<keyword evidence="1 6" id="KW-0812">Transmembrane</keyword>
<dbReference type="Pfam" id="PF00015">
    <property type="entry name" value="MCPsignal"/>
    <property type="match status" value="1"/>
</dbReference>